<protein>
    <submittedName>
        <fullName evidence="3">Cupin domain-containing protein</fullName>
    </submittedName>
</protein>
<dbReference type="RefSeq" id="WP_378021224.1">
    <property type="nucleotide sequence ID" value="NZ_JBHSKG010000005.1"/>
</dbReference>
<dbReference type="SUPFAM" id="SSF51182">
    <property type="entry name" value="RmlC-like cupins"/>
    <property type="match status" value="1"/>
</dbReference>
<reference evidence="4" key="1">
    <citation type="journal article" date="2019" name="Int. J. Syst. Evol. Microbiol.">
        <title>The Global Catalogue of Microorganisms (GCM) 10K type strain sequencing project: providing services to taxonomists for standard genome sequencing and annotation.</title>
        <authorList>
            <consortium name="The Broad Institute Genomics Platform"/>
            <consortium name="The Broad Institute Genome Sequencing Center for Infectious Disease"/>
            <person name="Wu L."/>
            <person name="Ma J."/>
        </authorList>
    </citation>
    <scope>NUCLEOTIDE SEQUENCE [LARGE SCALE GENOMIC DNA]</scope>
    <source>
        <strain evidence="4">XZYJ18</strain>
    </source>
</reference>
<evidence type="ECO:0000313" key="3">
    <source>
        <dbReference type="EMBL" id="MFC5139032.1"/>
    </source>
</evidence>
<evidence type="ECO:0000313" key="4">
    <source>
        <dbReference type="Proteomes" id="UP001596175"/>
    </source>
</evidence>
<evidence type="ECO:0000259" key="2">
    <source>
        <dbReference type="Pfam" id="PF07883"/>
    </source>
</evidence>
<accession>A0ABV9ZDC9</accession>
<dbReference type="EMBL" id="JBHSKG010000005">
    <property type="protein sequence ID" value="MFC5139032.1"/>
    <property type="molecule type" value="Genomic_DNA"/>
</dbReference>
<proteinExistence type="predicted"/>
<evidence type="ECO:0000256" key="1">
    <source>
        <dbReference type="SAM" id="MobiDB-lite"/>
    </source>
</evidence>
<name>A0ABV9ZDC9_9PSEU</name>
<dbReference type="InterPro" id="IPR013096">
    <property type="entry name" value="Cupin_2"/>
</dbReference>
<organism evidence="3 4">
    <name type="scientific">Actinomycetospora rhizophila</name>
    <dbReference type="NCBI Taxonomy" id="1416876"/>
    <lineage>
        <taxon>Bacteria</taxon>
        <taxon>Bacillati</taxon>
        <taxon>Actinomycetota</taxon>
        <taxon>Actinomycetes</taxon>
        <taxon>Pseudonocardiales</taxon>
        <taxon>Pseudonocardiaceae</taxon>
        <taxon>Actinomycetospora</taxon>
    </lineage>
</organism>
<feature type="domain" description="Cupin type-2" evidence="2">
    <location>
        <begin position="42"/>
        <end position="90"/>
    </location>
</feature>
<gene>
    <name evidence="3" type="ORF">ACFPK1_12385</name>
</gene>
<keyword evidence="4" id="KW-1185">Reference proteome</keyword>
<dbReference type="InterPro" id="IPR011051">
    <property type="entry name" value="RmlC_Cupin_sf"/>
</dbReference>
<dbReference type="Gene3D" id="2.60.120.10">
    <property type="entry name" value="Jelly Rolls"/>
    <property type="match status" value="1"/>
</dbReference>
<sequence>MSFQIVDPADLDTGRGPHPAASPFEKRVGEAIGITAFGLYQVELPAGEETVPHDHRDDGAEDAYAVLRGDGWVVVDGQETPVGPGQYIAVTVESSRYLRAGRDGLAFVAVCASPPA</sequence>
<feature type="region of interest" description="Disordered" evidence="1">
    <location>
        <begin position="1"/>
        <end position="25"/>
    </location>
</feature>
<dbReference type="Proteomes" id="UP001596175">
    <property type="component" value="Unassembled WGS sequence"/>
</dbReference>
<dbReference type="Pfam" id="PF07883">
    <property type="entry name" value="Cupin_2"/>
    <property type="match status" value="1"/>
</dbReference>
<dbReference type="InterPro" id="IPR014710">
    <property type="entry name" value="RmlC-like_jellyroll"/>
</dbReference>
<comment type="caution">
    <text evidence="3">The sequence shown here is derived from an EMBL/GenBank/DDBJ whole genome shotgun (WGS) entry which is preliminary data.</text>
</comment>